<dbReference type="SMART" id="SM00220">
    <property type="entry name" value="S_TKc"/>
    <property type="match status" value="1"/>
</dbReference>
<dbReference type="GO" id="GO:0004674">
    <property type="term" value="F:protein serine/threonine kinase activity"/>
    <property type="evidence" value="ECO:0007669"/>
    <property type="project" value="UniProtKB-KW"/>
</dbReference>
<dbReference type="InterPro" id="IPR045162">
    <property type="entry name" value="Vps15-like"/>
</dbReference>
<dbReference type="Gene3D" id="1.25.10.10">
    <property type="entry name" value="Leucine-rich Repeat Variant"/>
    <property type="match status" value="2"/>
</dbReference>
<evidence type="ECO:0000256" key="1">
    <source>
        <dbReference type="ARBA" id="ARBA00012513"/>
    </source>
</evidence>
<keyword evidence="5" id="KW-0677">Repeat</keyword>
<dbReference type="GO" id="GO:0034272">
    <property type="term" value="C:phosphatidylinositol 3-kinase complex, class III, type II"/>
    <property type="evidence" value="ECO:0007669"/>
    <property type="project" value="TreeGrafter"/>
</dbReference>
<feature type="repeat" description="HEAT" evidence="9">
    <location>
        <begin position="479"/>
        <end position="511"/>
    </location>
</feature>
<dbReference type="Gene3D" id="2.130.10.10">
    <property type="entry name" value="YVTN repeat-like/Quinoprotein amine dehydrogenase"/>
    <property type="match status" value="1"/>
</dbReference>
<keyword evidence="2" id="KW-0723">Serine/threonine-protein kinase</keyword>
<keyword evidence="6" id="KW-0547">Nucleotide-binding</keyword>
<evidence type="ECO:0000256" key="9">
    <source>
        <dbReference type="PROSITE-ProRule" id="PRU00103"/>
    </source>
</evidence>
<dbReference type="Proteomes" id="UP000310189">
    <property type="component" value="Unassembled WGS sequence"/>
</dbReference>
<accession>A0A4V4LUG7</accession>
<dbReference type="EMBL" id="SPNW01000002">
    <property type="protein sequence ID" value="TIA93343.1"/>
    <property type="molecule type" value="Genomic_DNA"/>
</dbReference>
<keyword evidence="8" id="KW-0067">ATP-binding</keyword>
<dbReference type="Pfam" id="PF22956">
    <property type="entry name" value="VPS15-like_hel"/>
    <property type="match status" value="1"/>
</dbReference>
<evidence type="ECO:0000256" key="3">
    <source>
        <dbReference type="ARBA" id="ARBA00022574"/>
    </source>
</evidence>
<dbReference type="InterPro" id="IPR000719">
    <property type="entry name" value="Prot_kinase_dom"/>
</dbReference>
<dbReference type="GO" id="GO:0006623">
    <property type="term" value="P:protein targeting to vacuole"/>
    <property type="evidence" value="ECO:0007669"/>
    <property type="project" value="TreeGrafter"/>
</dbReference>
<comment type="caution">
    <text evidence="13">The sequence shown here is derived from an EMBL/GenBank/DDBJ whole genome shotgun (WGS) entry which is preliminary data.</text>
</comment>
<gene>
    <name evidence="13" type="ORF">E3P99_00122</name>
</gene>
<evidence type="ECO:0000313" key="13">
    <source>
        <dbReference type="EMBL" id="TIA93343.1"/>
    </source>
</evidence>
<dbReference type="Gene3D" id="1.10.510.10">
    <property type="entry name" value="Transferase(Phosphotransferase) domain 1"/>
    <property type="match status" value="1"/>
</dbReference>
<evidence type="ECO:0000256" key="8">
    <source>
        <dbReference type="ARBA" id="ARBA00022840"/>
    </source>
</evidence>
<dbReference type="InterPro" id="IPR016024">
    <property type="entry name" value="ARM-type_fold"/>
</dbReference>
<proteinExistence type="predicted"/>
<feature type="region of interest" description="Disordered" evidence="11">
    <location>
        <begin position="951"/>
        <end position="1046"/>
    </location>
</feature>
<feature type="region of interest" description="Disordered" evidence="11">
    <location>
        <begin position="1574"/>
        <end position="1595"/>
    </location>
</feature>
<feature type="compositionally biased region" description="Polar residues" evidence="11">
    <location>
        <begin position="1578"/>
        <end position="1587"/>
    </location>
</feature>
<dbReference type="InterPro" id="IPR036322">
    <property type="entry name" value="WD40_repeat_dom_sf"/>
</dbReference>
<evidence type="ECO:0000256" key="7">
    <source>
        <dbReference type="ARBA" id="ARBA00022777"/>
    </source>
</evidence>
<dbReference type="PANTHER" id="PTHR17583">
    <property type="entry name" value="PHOSPHOINOSITIDE 3-KINASE REGULATORY SUBUNIT 4"/>
    <property type="match status" value="1"/>
</dbReference>
<dbReference type="InterPro" id="IPR021133">
    <property type="entry name" value="HEAT_type_2"/>
</dbReference>
<evidence type="ECO:0000256" key="10">
    <source>
        <dbReference type="PROSITE-ProRule" id="PRU00221"/>
    </source>
</evidence>
<dbReference type="SMART" id="SM00320">
    <property type="entry name" value="WD40"/>
    <property type="match status" value="5"/>
</dbReference>
<feature type="domain" description="Protein kinase" evidence="12">
    <location>
        <begin position="22"/>
        <end position="307"/>
    </location>
</feature>
<dbReference type="SUPFAM" id="SSF56112">
    <property type="entry name" value="Protein kinase-like (PK-like)"/>
    <property type="match status" value="1"/>
</dbReference>
<feature type="compositionally biased region" description="Polar residues" evidence="11">
    <location>
        <begin position="951"/>
        <end position="965"/>
    </location>
</feature>
<dbReference type="InterPro" id="IPR008271">
    <property type="entry name" value="Ser/Thr_kinase_AS"/>
</dbReference>
<feature type="compositionally biased region" description="Polar residues" evidence="11">
    <location>
        <begin position="1036"/>
        <end position="1046"/>
    </location>
</feature>
<evidence type="ECO:0000313" key="14">
    <source>
        <dbReference type="Proteomes" id="UP000310189"/>
    </source>
</evidence>
<dbReference type="GO" id="GO:0016236">
    <property type="term" value="P:macroautophagy"/>
    <property type="evidence" value="ECO:0007669"/>
    <property type="project" value="InterPro"/>
</dbReference>
<keyword evidence="7" id="KW-0418">Kinase</keyword>
<feature type="region of interest" description="Disordered" evidence="11">
    <location>
        <begin position="1420"/>
        <end position="1439"/>
    </location>
</feature>
<keyword evidence="3 10" id="KW-0853">WD repeat</keyword>
<sequence length="1641" mass="181952">MGVSHSRSFSQDSFLAEIGNDVTYDKSLGNSRFLKAIRGKSRTGKIVVKVFTKSDPSVNLSSFIQRLKKDKSQLVGISNVYAFQTFLETDKAGYKIRQYIGTNLYDRISTRPFLAPIEKKWIAFQLLCALQDSHTCQVPHGDVKSENVLVTSSNWVYLTDFAGVKPSHVPLDDPSDFSLYFDTSARRTCYLAPERFFEADSDIAHLRQLILERGVDKVDTQGKLIVTEAMDVFSAGCVIAELFLEGTPLFTLSQLLRYKEGNYDVATVVSKIEDEDVRDIVTSMIQLDPNDRLHFSAYLAEYRQKLFPDVFYAFLHDYCARLLEPVPQPPNPTYVTPSNTSATPFDTTQPTYHNAIPNHVKNVPDDRVDRLWDDWLEISSNFDDKCYQIKEEQDLNDEDHVDGAVFPVQLSIPNIKPLFLVKKEDTELDDVEDDTALIVSTVLCSNIRNCLKPSTKTRALELLLAVSCYLKDDTKLDRVIPYMVDLMTDASPYVRASALRSITQMLLMVSKITPANSTVFIEYLLPLVLPLASDSCELVRSMLAQCIAPLAETGQSFLNLAESMKSNNTYNANEGVEKVLLDGNESFENSYETSTQDLQNFIQDIVATLLTDSSSMVKRSLLQDIIPLCLFFGAAKSNDLLLTHINTYLNDKDWELRSAFFDSVVGIATCIGGKSVEEYILPLVIQALSDAEENVIVNVLKSIRKLAELGVFKKTHIWELVGIAYPLVVHPNARIRENTIAFISASVARLPETDTWCIIYPQLTPLLKGHISKVDTDSLTEAVLPPLTRVQQLSRVLFDIAQEWSLKVPTSPFWKNGAAAQPMTLKEGLRSLRNSIYKQAPKVDTQICDADKTFIDKMTHEGFTKEEEIKLAYLRPHISMFARAQESRSGASVDQSQKEEIGRVIALSDLKVAPQTVFIGLKSSNLISGTLEANVKNRSNLSKQRSIESWSRQISTASQRTTPTTEYARPPQVPNRGDVMDLRKRLAQPPTEPVATKIATGDTSRRESSTTLDTMHSTSPRMHDLTGFGNNGGSPPDSNSYAGSPTLSIIRPQATSRRSGPLPGEGQKAAPAVGAINTNALGMLEVPGRELDMMQDARASSSAVAGQNAHLNTISYQHTYEGGDASILKMLDKVCKDTLREPLVEFGNTVPPPLIKRRRSHLTHNEDIPSLRLVAQFNEHTAAITSTVVSPDHIFFATGSADHTVKIWDTARLEKNVTSKSRHTLKREDGVSAMSIIENTHSIAVAARDGTIVIYRIDLSQGSTLPKYAADVPLVRECTVDGANEGEYVTWMYHYSNDTSSNLIYTTSFSRLCILDLRSMTPSVELDGHIWHGSIVAACIDKDRTWVVTGTIYGWLALWDIRFGLLVHTWKCRNGGGVTQVSVDPSGDQLVVVCVDDAASGKTVVEVHNVATRQVVDVYESQGSDTQSHGEENGEDNTDSAAEAIKKLASGQDIIAHNNTCNDSEAPRSMLIGPATKRSGGIWHDFGSANGTSNTHLNASGWVFEDIRSKKDVGALKKRFVLVGTSAHQIKWWNLGDGGWSKSGVLSGDGEDRRQYVVRQVEEEGGVRDVHVEEKVDQTQSQTQSQARKSKNDKEAQLLEQNEKLVKCHTHSVDTLAAIELPFRALVSGDRSGVMKVWRVD</sequence>
<dbReference type="GO" id="GO:0071561">
    <property type="term" value="C:nucleus-vacuole junction"/>
    <property type="evidence" value="ECO:0007669"/>
    <property type="project" value="TreeGrafter"/>
</dbReference>
<dbReference type="InterPro" id="IPR011009">
    <property type="entry name" value="Kinase-like_dom_sf"/>
</dbReference>
<dbReference type="PANTHER" id="PTHR17583:SF0">
    <property type="entry name" value="PHOSPHOINOSITIDE 3-KINASE REGULATORY SUBUNIT 4"/>
    <property type="match status" value="1"/>
</dbReference>
<dbReference type="FunFam" id="1.10.510.10:FF:000497">
    <property type="entry name" value="Phosphoinositide 3-kinase regulatory subunit"/>
    <property type="match status" value="1"/>
</dbReference>
<dbReference type="Pfam" id="PF00400">
    <property type="entry name" value="WD40"/>
    <property type="match status" value="1"/>
</dbReference>
<dbReference type="GO" id="GO:0005524">
    <property type="term" value="F:ATP binding"/>
    <property type="evidence" value="ECO:0007669"/>
    <property type="project" value="UniProtKB-KW"/>
</dbReference>
<dbReference type="InterPro" id="IPR011989">
    <property type="entry name" value="ARM-like"/>
</dbReference>
<feature type="repeat" description="WD" evidence="10">
    <location>
        <begin position="1177"/>
        <end position="1218"/>
    </location>
</feature>
<reference evidence="13 14" key="1">
    <citation type="submission" date="2019-03" db="EMBL/GenBank/DDBJ databases">
        <title>Sequencing 23 genomes of Wallemia ichthyophaga.</title>
        <authorList>
            <person name="Gostincar C."/>
        </authorList>
    </citation>
    <scope>NUCLEOTIDE SEQUENCE [LARGE SCALE GENOMIC DNA]</scope>
    <source>
        <strain evidence="13 14">EXF-5753</strain>
    </source>
</reference>
<dbReference type="InterPro" id="IPR001680">
    <property type="entry name" value="WD40_rpt"/>
</dbReference>
<dbReference type="InterPro" id="IPR055231">
    <property type="entry name" value="2AA_helical"/>
</dbReference>
<dbReference type="OrthoDB" id="242910at2759"/>
<dbReference type="CDD" id="cd13980">
    <property type="entry name" value="STKc_Vps15"/>
    <property type="match status" value="1"/>
</dbReference>
<evidence type="ECO:0000259" key="12">
    <source>
        <dbReference type="PROSITE" id="PS50011"/>
    </source>
</evidence>
<dbReference type="GO" id="GO:0045324">
    <property type="term" value="P:late endosome to vacuole transport"/>
    <property type="evidence" value="ECO:0007669"/>
    <property type="project" value="InterPro"/>
</dbReference>
<evidence type="ECO:0000256" key="4">
    <source>
        <dbReference type="ARBA" id="ARBA00022679"/>
    </source>
</evidence>
<protein>
    <recommendedName>
        <fullName evidence="1">non-specific serine/threonine protein kinase</fullName>
        <ecNumber evidence="1">2.7.11.1</ecNumber>
    </recommendedName>
</protein>
<evidence type="ECO:0000256" key="2">
    <source>
        <dbReference type="ARBA" id="ARBA00022527"/>
    </source>
</evidence>
<evidence type="ECO:0000256" key="6">
    <source>
        <dbReference type="ARBA" id="ARBA00022741"/>
    </source>
</evidence>
<organism evidence="13 14">
    <name type="scientific">Wallemia hederae</name>
    <dbReference type="NCBI Taxonomy" id="1540922"/>
    <lineage>
        <taxon>Eukaryota</taxon>
        <taxon>Fungi</taxon>
        <taxon>Dikarya</taxon>
        <taxon>Basidiomycota</taxon>
        <taxon>Wallemiomycotina</taxon>
        <taxon>Wallemiomycetes</taxon>
        <taxon>Wallemiales</taxon>
        <taxon>Wallemiaceae</taxon>
        <taxon>Wallemia</taxon>
    </lineage>
</organism>
<dbReference type="SUPFAM" id="SSF48371">
    <property type="entry name" value="ARM repeat"/>
    <property type="match status" value="1"/>
</dbReference>
<dbReference type="PROSITE" id="PS50077">
    <property type="entry name" value="HEAT_REPEAT"/>
    <property type="match status" value="1"/>
</dbReference>
<dbReference type="GO" id="GO:0005770">
    <property type="term" value="C:late endosome"/>
    <property type="evidence" value="ECO:0007669"/>
    <property type="project" value="TreeGrafter"/>
</dbReference>
<dbReference type="InterPro" id="IPR015943">
    <property type="entry name" value="WD40/YVTN_repeat-like_dom_sf"/>
</dbReference>
<evidence type="ECO:0000256" key="11">
    <source>
        <dbReference type="SAM" id="MobiDB-lite"/>
    </source>
</evidence>
<keyword evidence="4" id="KW-0808">Transferase</keyword>
<dbReference type="Pfam" id="PF00069">
    <property type="entry name" value="Pkinase"/>
    <property type="match status" value="1"/>
</dbReference>
<dbReference type="EC" id="2.7.11.1" evidence="1"/>
<name>A0A4V4LUG7_9BASI</name>
<dbReference type="PROSITE" id="PS00108">
    <property type="entry name" value="PROTEIN_KINASE_ST"/>
    <property type="match status" value="1"/>
</dbReference>
<keyword evidence="14" id="KW-1185">Reference proteome</keyword>
<dbReference type="GO" id="GO:0034271">
    <property type="term" value="C:phosphatidylinositol 3-kinase complex, class III, type I"/>
    <property type="evidence" value="ECO:0007669"/>
    <property type="project" value="TreeGrafter"/>
</dbReference>
<dbReference type="PROSITE" id="PS50011">
    <property type="entry name" value="PROTEIN_KINASE_DOM"/>
    <property type="match status" value="1"/>
</dbReference>
<dbReference type="PROSITE" id="PS50082">
    <property type="entry name" value="WD_REPEATS_2"/>
    <property type="match status" value="1"/>
</dbReference>
<dbReference type="SUPFAM" id="SSF50978">
    <property type="entry name" value="WD40 repeat-like"/>
    <property type="match status" value="1"/>
</dbReference>
<dbReference type="PROSITE" id="PS50294">
    <property type="entry name" value="WD_REPEATS_REGION"/>
    <property type="match status" value="1"/>
</dbReference>
<feature type="compositionally biased region" description="Polar residues" evidence="11">
    <location>
        <begin position="1009"/>
        <end position="1020"/>
    </location>
</feature>
<evidence type="ECO:0000256" key="5">
    <source>
        <dbReference type="ARBA" id="ARBA00022737"/>
    </source>
</evidence>